<sequence length="261" mass="27058">MFTLQPIGTKLEDLMSDLTGKNALVTGATSGIGLAAARALAKQGAYVFLVGRRQDALDDAASSIGAAQAQAIRADVTEQVDLDRVAATIEATGRRLDIVFANAGINEFATLGGLTWEHHRKIFDTNVGGVTFAVQAALPLLREGASIILCGSNGDVKALPGASVYAASKAAIRSLARSWAAELVDRKIRVNVVAPGLTETPGLADLFAGADAALADMTSTVPMKRRARAEEIGSVIAFLASDGSSYMTGSEVYVDGGTTQF</sequence>
<dbReference type="InterPro" id="IPR036291">
    <property type="entry name" value="NAD(P)-bd_dom_sf"/>
</dbReference>
<evidence type="ECO:0000259" key="3">
    <source>
        <dbReference type="SMART" id="SM00822"/>
    </source>
</evidence>
<dbReference type="Pfam" id="PF13561">
    <property type="entry name" value="adh_short_C2"/>
    <property type="match status" value="1"/>
</dbReference>
<reference evidence="4 5" key="1">
    <citation type="journal article" date="2019" name="Emerg. Microbes Infect.">
        <title>Comprehensive subspecies identification of 175 nontuberculous mycobacteria species based on 7547 genomic profiles.</title>
        <authorList>
            <person name="Matsumoto Y."/>
            <person name="Kinjo T."/>
            <person name="Motooka D."/>
            <person name="Nabeya D."/>
            <person name="Jung N."/>
            <person name="Uechi K."/>
            <person name="Horii T."/>
            <person name="Iida T."/>
            <person name="Fujita J."/>
            <person name="Nakamura S."/>
        </authorList>
    </citation>
    <scope>NUCLEOTIDE SEQUENCE [LARGE SCALE GENOMIC DNA]</scope>
    <source>
        <strain evidence="4 5">JCM 17899</strain>
    </source>
</reference>
<dbReference type="Proteomes" id="UP000467193">
    <property type="component" value="Chromosome"/>
</dbReference>
<evidence type="ECO:0000313" key="5">
    <source>
        <dbReference type="Proteomes" id="UP000467193"/>
    </source>
</evidence>
<comment type="similarity">
    <text evidence="1">Belongs to the short-chain dehydrogenases/reductases (SDR) family.</text>
</comment>
<dbReference type="GO" id="GO:0050664">
    <property type="term" value="F:oxidoreductase activity, acting on NAD(P)H, oxygen as acceptor"/>
    <property type="evidence" value="ECO:0007669"/>
    <property type="project" value="TreeGrafter"/>
</dbReference>
<gene>
    <name evidence="4" type="ORF">MSEDJ_12080</name>
</gene>
<dbReference type="Gene3D" id="3.40.50.720">
    <property type="entry name" value="NAD(P)-binding Rossmann-like Domain"/>
    <property type="match status" value="1"/>
</dbReference>
<evidence type="ECO:0000256" key="1">
    <source>
        <dbReference type="ARBA" id="ARBA00006484"/>
    </source>
</evidence>
<keyword evidence="2" id="KW-0560">Oxidoreductase</keyword>
<name>A0A7I7QLG9_9MYCO</name>
<evidence type="ECO:0000256" key="2">
    <source>
        <dbReference type="ARBA" id="ARBA00023002"/>
    </source>
</evidence>
<dbReference type="CDD" id="cd05233">
    <property type="entry name" value="SDR_c"/>
    <property type="match status" value="1"/>
</dbReference>
<feature type="domain" description="Ketoreductase" evidence="3">
    <location>
        <begin position="21"/>
        <end position="200"/>
    </location>
</feature>
<dbReference type="PRINTS" id="PR00081">
    <property type="entry name" value="GDHRDH"/>
</dbReference>
<dbReference type="EMBL" id="AP022588">
    <property type="protein sequence ID" value="BBY27112.1"/>
    <property type="molecule type" value="Genomic_DNA"/>
</dbReference>
<protein>
    <submittedName>
        <fullName evidence="4">Oxidoreductase</fullName>
    </submittedName>
</protein>
<dbReference type="FunFam" id="3.40.50.720:FF:000084">
    <property type="entry name" value="Short-chain dehydrogenase reductase"/>
    <property type="match status" value="1"/>
</dbReference>
<dbReference type="SMART" id="SM00822">
    <property type="entry name" value="PKS_KR"/>
    <property type="match status" value="1"/>
</dbReference>
<dbReference type="SUPFAM" id="SSF51735">
    <property type="entry name" value="NAD(P)-binding Rossmann-fold domains"/>
    <property type="match status" value="1"/>
</dbReference>
<dbReference type="KEGG" id="msei:MSEDJ_12080"/>
<dbReference type="PANTHER" id="PTHR43008">
    <property type="entry name" value="BENZIL REDUCTASE"/>
    <property type="match status" value="1"/>
</dbReference>
<dbReference type="PANTHER" id="PTHR43008:SF4">
    <property type="entry name" value="CHAIN DEHYDROGENASE, PUTATIVE (AFU_ORTHOLOGUE AFUA_4G08710)-RELATED"/>
    <property type="match status" value="1"/>
</dbReference>
<dbReference type="PROSITE" id="PS00061">
    <property type="entry name" value="ADH_SHORT"/>
    <property type="match status" value="1"/>
</dbReference>
<organism evidence="4 5">
    <name type="scientific">Mycolicibacterium sediminis</name>
    <dbReference type="NCBI Taxonomy" id="1286180"/>
    <lineage>
        <taxon>Bacteria</taxon>
        <taxon>Bacillati</taxon>
        <taxon>Actinomycetota</taxon>
        <taxon>Actinomycetes</taxon>
        <taxon>Mycobacteriales</taxon>
        <taxon>Mycobacteriaceae</taxon>
        <taxon>Mycolicibacterium</taxon>
    </lineage>
</organism>
<proteinExistence type="inferred from homology"/>
<dbReference type="AlphaFoldDB" id="A0A7I7QLG9"/>
<evidence type="ECO:0000313" key="4">
    <source>
        <dbReference type="EMBL" id="BBY27112.1"/>
    </source>
</evidence>
<dbReference type="InterPro" id="IPR002347">
    <property type="entry name" value="SDR_fam"/>
</dbReference>
<keyword evidence="5" id="KW-1185">Reference proteome</keyword>
<accession>A0A7I7QLG9</accession>
<dbReference type="InterPro" id="IPR057326">
    <property type="entry name" value="KR_dom"/>
</dbReference>
<dbReference type="InterPro" id="IPR020904">
    <property type="entry name" value="Sc_DH/Rdtase_CS"/>
</dbReference>